<evidence type="ECO:0000256" key="8">
    <source>
        <dbReference type="ARBA" id="ARBA00023235"/>
    </source>
</evidence>
<feature type="region of interest" description="Disordered" evidence="11">
    <location>
        <begin position="1"/>
        <end position="30"/>
    </location>
</feature>
<dbReference type="GO" id="GO:0009378">
    <property type="term" value="F:four-way junction helicase activity"/>
    <property type="evidence" value="ECO:0007669"/>
    <property type="project" value="TreeGrafter"/>
</dbReference>
<comment type="caution">
    <text evidence="12">The sequence shown here is derived from an EMBL/GenBank/DDBJ whole genome shotgun (WGS) entry which is preliminary data.</text>
</comment>
<evidence type="ECO:0000256" key="3">
    <source>
        <dbReference type="ARBA" id="ARBA00022741"/>
    </source>
</evidence>
<feature type="compositionally biased region" description="Basic and acidic residues" evidence="11">
    <location>
        <begin position="13"/>
        <end position="30"/>
    </location>
</feature>
<dbReference type="SUPFAM" id="SSF52540">
    <property type="entry name" value="P-loop containing nucleoside triphosphate hydrolases"/>
    <property type="match status" value="1"/>
</dbReference>
<dbReference type="PANTHER" id="PTHR13710:SF105">
    <property type="entry name" value="ATP-DEPENDENT DNA HELICASE Q1"/>
    <property type="match status" value="1"/>
</dbReference>
<organism evidence="12 13">
    <name type="scientific">Paramuricea clavata</name>
    <name type="common">Red gorgonian</name>
    <name type="synonym">Violescent sea-whip</name>
    <dbReference type="NCBI Taxonomy" id="317549"/>
    <lineage>
        <taxon>Eukaryota</taxon>
        <taxon>Metazoa</taxon>
        <taxon>Cnidaria</taxon>
        <taxon>Anthozoa</taxon>
        <taxon>Octocorallia</taxon>
        <taxon>Malacalcyonacea</taxon>
        <taxon>Plexauridae</taxon>
        <taxon>Paramuricea</taxon>
    </lineage>
</organism>
<dbReference type="NCBIfam" id="TIGR00614">
    <property type="entry name" value="recQ_fam"/>
    <property type="match status" value="1"/>
</dbReference>
<dbReference type="InterPro" id="IPR036388">
    <property type="entry name" value="WH-like_DNA-bd_sf"/>
</dbReference>
<keyword evidence="7" id="KW-0238">DNA-binding</keyword>
<comment type="subcellular location">
    <subcellularLocation>
        <location evidence="10">Nucleus</location>
    </subcellularLocation>
</comment>
<dbReference type="GO" id="GO:0046872">
    <property type="term" value="F:metal ion binding"/>
    <property type="evidence" value="ECO:0007669"/>
    <property type="project" value="UniProtKB-KW"/>
</dbReference>
<keyword evidence="5 10" id="KW-0347">Helicase</keyword>
<dbReference type="GO" id="GO:0005634">
    <property type="term" value="C:nucleus"/>
    <property type="evidence" value="ECO:0007669"/>
    <property type="project" value="UniProtKB-SubCell"/>
</dbReference>
<dbReference type="InterPro" id="IPR027417">
    <property type="entry name" value="P-loop_NTPase"/>
</dbReference>
<dbReference type="OrthoDB" id="10261556at2759"/>
<evidence type="ECO:0000256" key="2">
    <source>
        <dbReference type="ARBA" id="ARBA00022723"/>
    </source>
</evidence>
<dbReference type="Pfam" id="PF16124">
    <property type="entry name" value="RecQ_Zn_bind"/>
    <property type="match status" value="1"/>
</dbReference>
<dbReference type="GO" id="GO:0005737">
    <property type="term" value="C:cytoplasm"/>
    <property type="evidence" value="ECO:0007669"/>
    <property type="project" value="TreeGrafter"/>
</dbReference>
<dbReference type="InterPro" id="IPR004589">
    <property type="entry name" value="DNA_helicase_ATP-dep_RecQ"/>
</dbReference>
<evidence type="ECO:0000256" key="7">
    <source>
        <dbReference type="ARBA" id="ARBA00023125"/>
    </source>
</evidence>
<keyword evidence="13" id="KW-1185">Reference proteome</keyword>
<keyword evidence="10" id="KW-0539">Nucleus</keyword>
<keyword evidence="4 10" id="KW-0378">Hydrolase</keyword>
<dbReference type="GO" id="GO:0005694">
    <property type="term" value="C:chromosome"/>
    <property type="evidence" value="ECO:0007669"/>
    <property type="project" value="TreeGrafter"/>
</dbReference>
<comment type="catalytic activity">
    <reaction evidence="10">
        <text>ATP + H2O = ADP + phosphate + H(+)</text>
        <dbReference type="Rhea" id="RHEA:13065"/>
        <dbReference type="ChEBI" id="CHEBI:15377"/>
        <dbReference type="ChEBI" id="CHEBI:15378"/>
        <dbReference type="ChEBI" id="CHEBI:30616"/>
        <dbReference type="ChEBI" id="CHEBI:43474"/>
        <dbReference type="ChEBI" id="CHEBI:456216"/>
    </reaction>
</comment>
<dbReference type="Pfam" id="PF00271">
    <property type="entry name" value="Helicase_C"/>
    <property type="match status" value="1"/>
</dbReference>
<dbReference type="EC" id="5.6.2.4" evidence="10"/>
<comment type="similarity">
    <text evidence="1 10">Belongs to the helicase family. RecQ subfamily.</text>
</comment>
<evidence type="ECO:0000313" key="13">
    <source>
        <dbReference type="Proteomes" id="UP001152795"/>
    </source>
</evidence>
<keyword evidence="3 10" id="KW-0547">Nucleotide-binding</keyword>
<dbReference type="GO" id="GO:0006310">
    <property type="term" value="P:DNA recombination"/>
    <property type="evidence" value="ECO:0007669"/>
    <property type="project" value="InterPro"/>
</dbReference>
<name>A0A6S7G894_PARCT</name>
<dbReference type="InterPro" id="IPR014001">
    <property type="entry name" value="Helicase_ATP-bd"/>
</dbReference>
<evidence type="ECO:0000256" key="5">
    <source>
        <dbReference type="ARBA" id="ARBA00022806"/>
    </source>
</evidence>
<evidence type="ECO:0000256" key="6">
    <source>
        <dbReference type="ARBA" id="ARBA00022840"/>
    </source>
</evidence>
<proteinExistence type="inferred from homology"/>
<dbReference type="GO" id="GO:0006281">
    <property type="term" value="P:DNA repair"/>
    <property type="evidence" value="ECO:0007669"/>
    <property type="project" value="TreeGrafter"/>
</dbReference>
<keyword evidence="2" id="KW-0479">Metal-binding</keyword>
<evidence type="ECO:0000313" key="12">
    <source>
        <dbReference type="EMBL" id="CAB3981750.1"/>
    </source>
</evidence>
<evidence type="ECO:0000256" key="9">
    <source>
        <dbReference type="ARBA" id="ARBA00034617"/>
    </source>
</evidence>
<dbReference type="GO" id="GO:0043138">
    <property type="term" value="F:3'-5' DNA helicase activity"/>
    <property type="evidence" value="ECO:0007669"/>
    <property type="project" value="UniProtKB-EC"/>
</dbReference>
<comment type="catalytic activity">
    <reaction evidence="9 10">
        <text>Couples ATP hydrolysis with the unwinding of duplex DNA by translocating in the 3'-5' direction.</text>
        <dbReference type="EC" id="5.6.2.4"/>
    </reaction>
</comment>
<dbReference type="SMART" id="SM00490">
    <property type="entry name" value="HELICc"/>
    <property type="match status" value="1"/>
</dbReference>
<evidence type="ECO:0000256" key="1">
    <source>
        <dbReference type="ARBA" id="ARBA00005446"/>
    </source>
</evidence>
<dbReference type="PROSITE" id="PS51192">
    <property type="entry name" value="HELICASE_ATP_BIND_1"/>
    <property type="match status" value="1"/>
</dbReference>
<dbReference type="InterPro" id="IPR001650">
    <property type="entry name" value="Helicase_C-like"/>
</dbReference>
<dbReference type="Gene3D" id="3.40.50.300">
    <property type="entry name" value="P-loop containing nucleotide triphosphate hydrolases"/>
    <property type="match status" value="2"/>
</dbReference>
<keyword evidence="8" id="KW-0413">Isomerase</keyword>
<evidence type="ECO:0000256" key="10">
    <source>
        <dbReference type="RuleBase" id="RU364117"/>
    </source>
</evidence>
<sequence>MQVKKMSNIMALSERRREEGSSGEYKLFKSPERNNESIELNCSSDKEAAKLFGMYLDHRHPLPKLEESDKGVKVQVSGQNMTCTYELWHAKNKIYAEAIYFKSNSTVTSFPTPTDSIIENSCENPVHVPNNIEDKEHFILKQLYGFDSFREGQLEAISSISQGKDTLVLIPTGGGKSVTYTIAGILMQGLCVVIEPLKFIMEEQAEKLRAKQIPAFYFNSSLTDTEMDYVVNAICRQQVPYVMLFTSPECILSKRLQYVLEIWNKIGRLSFIAVDEAHCIDMWGHGFRPDFLKLGTLKDYSVPIMALTATVTERAQSKIISSLDLHEPNTVQVKHARKNLFLKIIPKKAQPKKQVADFINDNCPAERGIVYCARRKDVVDLAHELKKENIDTVFVHGGMADMDRKQHEQAWACGNANVMCATKSFGMGIDKKDVRFVLHYCFPDSIEDYAQEIGRAGRDGLPAHCVLLFAYADRAFHLHNIMQIEDDEYKTYKYELMNNMVKYCSQSSCRHQFLLSYFNEDSPICEEHCDCCTSSHVYTTEDCTDKSRSIVTSLQKLQLVIENVNVLTLIQFVMGSSTNALKALSLDNHPVFGVVKFSFPGRNGRKQLEKLIYHLIITGKINEVPAGTIDRPSTHIVVGDMNALLSGHEEVWC</sequence>
<dbReference type="SMART" id="SM00487">
    <property type="entry name" value="DEXDc"/>
    <property type="match status" value="1"/>
</dbReference>
<dbReference type="PANTHER" id="PTHR13710">
    <property type="entry name" value="DNA HELICASE RECQ FAMILY MEMBER"/>
    <property type="match status" value="1"/>
</dbReference>
<evidence type="ECO:0000256" key="4">
    <source>
        <dbReference type="ARBA" id="ARBA00022801"/>
    </source>
</evidence>
<dbReference type="CDD" id="cd17920">
    <property type="entry name" value="DEXHc_RecQ"/>
    <property type="match status" value="1"/>
</dbReference>
<dbReference type="GO" id="GO:0003677">
    <property type="term" value="F:DNA binding"/>
    <property type="evidence" value="ECO:0007669"/>
    <property type="project" value="UniProtKB-KW"/>
</dbReference>
<dbReference type="Gene3D" id="1.10.10.10">
    <property type="entry name" value="Winged helix-like DNA-binding domain superfamily/Winged helix DNA-binding domain"/>
    <property type="match status" value="1"/>
</dbReference>
<keyword evidence="6 10" id="KW-0067">ATP-binding</keyword>
<dbReference type="InterPro" id="IPR011545">
    <property type="entry name" value="DEAD/DEAH_box_helicase_dom"/>
</dbReference>
<dbReference type="Pfam" id="PF00270">
    <property type="entry name" value="DEAD"/>
    <property type="match status" value="1"/>
</dbReference>
<dbReference type="InterPro" id="IPR032284">
    <property type="entry name" value="RecQ_Zn-bd"/>
</dbReference>
<dbReference type="GO" id="GO:0005524">
    <property type="term" value="F:ATP binding"/>
    <property type="evidence" value="ECO:0007669"/>
    <property type="project" value="UniProtKB-KW"/>
</dbReference>
<dbReference type="PROSITE" id="PS51194">
    <property type="entry name" value="HELICASE_CTER"/>
    <property type="match status" value="1"/>
</dbReference>
<protein>
    <recommendedName>
        <fullName evidence="10">ATP-dependent DNA helicase</fullName>
        <ecNumber evidence="10">5.6.2.4</ecNumber>
    </recommendedName>
</protein>
<dbReference type="GO" id="GO:0016787">
    <property type="term" value="F:hydrolase activity"/>
    <property type="evidence" value="ECO:0007669"/>
    <property type="project" value="UniProtKB-KW"/>
</dbReference>
<evidence type="ECO:0000256" key="11">
    <source>
        <dbReference type="SAM" id="MobiDB-lite"/>
    </source>
</evidence>
<reference evidence="12" key="1">
    <citation type="submission" date="2020-04" db="EMBL/GenBank/DDBJ databases">
        <authorList>
            <person name="Alioto T."/>
            <person name="Alioto T."/>
            <person name="Gomez Garrido J."/>
        </authorList>
    </citation>
    <scope>NUCLEOTIDE SEQUENCE</scope>
    <source>
        <strain evidence="12">A484AB</strain>
    </source>
</reference>
<dbReference type="EMBL" id="CACRXK020000425">
    <property type="protein sequence ID" value="CAB3981750.1"/>
    <property type="molecule type" value="Genomic_DNA"/>
</dbReference>
<dbReference type="AlphaFoldDB" id="A0A6S7G894"/>
<dbReference type="Proteomes" id="UP001152795">
    <property type="component" value="Unassembled WGS sequence"/>
</dbReference>
<gene>
    <name evidence="12" type="ORF">PACLA_8A002723</name>
</gene>
<accession>A0A6S7G894</accession>